<dbReference type="Gramene" id="CDX92222">
    <property type="protein sequence ID" value="CDX92222"/>
    <property type="gene ID" value="GSBRNA2T00153934001"/>
</dbReference>
<evidence type="ECO:0000313" key="2">
    <source>
        <dbReference type="EMBL" id="CDY24451.1"/>
    </source>
</evidence>
<accession>A0A078DTK1</accession>
<organism evidence="2 3">
    <name type="scientific">Brassica napus</name>
    <name type="common">Rape</name>
    <dbReference type="NCBI Taxonomy" id="3708"/>
    <lineage>
        <taxon>Eukaryota</taxon>
        <taxon>Viridiplantae</taxon>
        <taxon>Streptophyta</taxon>
        <taxon>Embryophyta</taxon>
        <taxon>Tracheophyta</taxon>
        <taxon>Spermatophyta</taxon>
        <taxon>Magnoliopsida</taxon>
        <taxon>eudicotyledons</taxon>
        <taxon>Gunneridae</taxon>
        <taxon>Pentapetalae</taxon>
        <taxon>rosids</taxon>
        <taxon>malvids</taxon>
        <taxon>Brassicales</taxon>
        <taxon>Brassicaceae</taxon>
        <taxon>Brassiceae</taxon>
        <taxon>Brassica</taxon>
    </lineage>
</organism>
<protein>
    <submittedName>
        <fullName evidence="1">(rape) hypothetical protein</fullName>
    </submittedName>
    <submittedName>
        <fullName evidence="2">BnaC05g35030D protein</fullName>
    </submittedName>
</protein>
<evidence type="ECO:0000313" key="1">
    <source>
        <dbReference type="EMBL" id="CAF1933283.1"/>
    </source>
</evidence>
<dbReference type="Gramene" id="CDY24451">
    <property type="protein sequence ID" value="CDY24451"/>
    <property type="gene ID" value="GSBRNA2T00026713001"/>
</dbReference>
<reference evidence="2" key="2">
    <citation type="submission" date="2014-06" db="EMBL/GenBank/DDBJ databases">
        <authorList>
            <person name="Genoscope - CEA"/>
        </authorList>
    </citation>
    <scope>NUCLEOTIDE SEQUENCE</scope>
</reference>
<keyword evidence="3" id="KW-1185">Reference proteome</keyword>
<reference evidence="2 3" key="1">
    <citation type="journal article" date="2014" name="Science">
        <title>Plant genetics. Early allopolyploid evolution in the post-Neolithic Brassica napus oilseed genome.</title>
        <authorList>
            <person name="Chalhoub B."/>
            <person name="Denoeud F."/>
            <person name="Liu S."/>
            <person name="Parkin I.A."/>
            <person name="Tang H."/>
            <person name="Wang X."/>
            <person name="Chiquet J."/>
            <person name="Belcram H."/>
            <person name="Tong C."/>
            <person name="Samans B."/>
            <person name="Correa M."/>
            <person name="Da Silva C."/>
            <person name="Just J."/>
            <person name="Falentin C."/>
            <person name="Koh C.S."/>
            <person name="Le Clainche I."/>
            <person name="Bernard M."/>
            <person name="Bento P."/>
            <person name="Noel B."/>
            <person name="Labadie K."/>
            <person name="Alberti A."/>
            <person name="Charles M."/>
            <person name="Arnaud D."/>
            <person name="Guo H."/>
            <person name="Daviaud C."/>
            <person name="Alamery S."/>
            <person name="Jabbari K."/>
            <person name="Zhao M."/>
            <person name="Edger P.P."/>
            <person name="Chelaifa H."/>
            <person name="Tack D."/>
            <person name="Lassalle G."/>
            <person name="Mestiri I."/>
            <person name="Schnel N."/>
            <person name="Le Paslier M.C."/>
            <person name="Fan G."/>
            <person name="Renault V."/>
            <person name="Bayer P.E."/>
            <person name="Golicz A.A."/>
            <person name="Manoli S."/>
            <person name="Lee T.H."/>
            <person name="Thi V.H."/>
            <person name="Chalabi S."/>
            <person name="Hu Q."/>
            <person name="Fan C."/>
            <person name="Tollenaere R."/>
            <person name="Lu Y."/>
            <person name="Battail C."/>
            <person name="Shen J."/>
            <person name="Sidebottom C.H."/>
            <person name="Wang X."/>
            <person name="Canaguier A."/>
            <person name="Chauveau A."/>
            <person name="Berard A."/>
            <person name="Deniot G."/>
            <person name="Guan M."/>
            <person name="Liu Z."/>
            <person name="Sun F."/>
            <person name="Lim Y.P."/>
            <person name="Lyons E."/>
            <person name="Town C.D."/>
            <person name="Bancroft I."/>
            <person name="Wang X."/>
            <person name="Meng J."/>
            <person name="Ma J."/>
            <person name="Pires J.C."/>
            <person name="King G.J."/>
            <person name="Brunel D."/>
            <person name="Delourme R."/>
            <person name="Renard M."/>
            <person name="Aury J.M."/>
            <person name="Adams K.L."/>
            <person name="Batley J."/>
            <person name="Snowdon R.J."/>
            <person name="Tost J."/>
            <person name="Edwards D."/>
            <person name="Zhou Y."/>
            <person name="Hua W."/>
            <person name="Sharpe A.G."/>
            <person name="Paterson A.H."/>
            <person name="Guan C."/>
            <person name="Wincker P."/>
        </authorList>
    </citation>
    <scope>NUCLEOTIDE SEQUENCE [LARGE SCALE GENOMIC DNA]</scope>
    <source>
        <strain evidence="3">cv. Darmor-bzh</strain>
    </source>
</reference>
<name>A0A078DTK1_BRANA</name>
<dbReference type="OMA" id="PLDHPCT"/>
<evidence type="ECO:0000313" key="3">
    <source>
        <dbReference type="Proteomes" id="UP000028999"/>
    </source>
</evidence>
<dbReference type="Proteomes" id="UP000028999">
    <property type="component" value="Unassembled WGS sequence"/>
</dbReference>
<dbReference type="EMBL" id="HG994369">
    <property type="protein sequence ID" value="CAF1933283.1"/>
    <property type="molecule type" value="Genomic_DNA"/>
</dbReference>
<proteinExistence type="predicted"/>
<dbReference type="EMBL" id="LK032159">
    <property type="protein sequence ID" value="CDY24451.1"/>
    <property type="molecule type" value="Genomic_DNA"/>
</dbReference>
<dbReference type="AlphaFoldDB" id="A0A078DTK1"/>
<dbReference type="Proteomes" id="UP001295469">
    <property type="component" value="Chromosome C05"/>
</dbReference>
<reference evidence="1" key="3">
    <citation type="submission" date="2021-01" db="EMBL/GenBank/DDBJ databases">
        <authorList>
            <consortium name="Genoscope - CEA"/>
            <person name="William W."/>
        </authorList>
    </citation>
    <scope>NUCLEOTIDE SEQUENCE</scope>
</reference>
<sequence length="98" mass="10890">MKDLKFKNVMIEFSSTEAAGALINPLDHPCTHQVCHDILRAVHSLVGSRLLMVPVSSNVAAYEIACSVIRDHRHQSYVARSGPQWLSSFLLMEATRAN</sequence>
<dbReference type="PaxDb" id="3708-A0A078DTK1"/>
<dbReference type="SMR" id="A0A078DTK1"/>
<gene>
    <name evidence="2" type="primary">BnaC05g35030D</name>
    <name evidence="1" type="ORF">DARMORV10_C05P47690.1</name>
    <name evidence="2" type="ORF">GSBRNA2T00026713001</name>
</gene>